<proteinExistence type="predicted"/>
<protein>
    <submittedName>
        <fullName evidence="1">Uncharacterized protein</fullName>
    </submittedName>
</protein>
<comment type="caution">
    <text evidence="1">The sequence shown here is derived from an EMBL/GenBank/DDBJ whole genome shotgun (WGS) entry which is preliminary data.</text>
</comment>
<reference evidence="1" key="1">
    <citation type="journal article" date="2015" name="Nature">
        <title>Complex archaea that bridge the gap between prokaryotes and eukaryotes.</title>
        <authorList>
            <person name="Spang A."/>
            <person name="Saw J.H."/>
            <person name="Jorgensen S.L."/>
            <person name="Zaremba-Niedzwiedzka K."/>
            <person name="Martijn J."/>
            <person name="Lind A.E."/>
            <person name="van Eijk R."/>
            <person name="Schleper C."/>
            <person name="Guy L."/>
            <person name="Ettema T.J."/>
        </authorList>
    </citation>
    <scope>NUCLEOTIDE SEQUENCE</scope>
</reference>
<organism evidence="1">
    <name type="scientific">marine sediment metagenome</name>
    <dbReference type="NCBI Taxonomy" id="412755"/>
    <lineage>
        <taxon>unclassified sequences</taxon>
        <taxon>metagenomes</taxon>
        <taxon>ecological metagenomes</taxon>
    </lineage>
</organism>
<evidence type="ECO:0000313" key="1">
    <source>
        <dbReference type="EMBL" id="KKM14854.1"/>
    </source>
</evidence>
<gene>
    <name evidence="1" type="ORF">LCGC14_1701930</name>
</gene>
<accession>A0A0F9I5A9</accession>
<name>A0A0F9I5A9_9ZZZZ</name>
<dbReference type="AlphaFoldDB" id="A0A0F9I5A9"/>
<dbReference type="EMBL" id="LAZR01015050">
    <property type="protein sequence ID" value="KKM14854.1"/>
    <property type="molecule type" value="Genomic_DNA"/>
</dbReference>
<sequence length="96" mass="11437">MILMSEDNIRINDNVEISSEEVVGLWNNYSICQVVLKHVFCQFAQLRTEQISLKSFIREMEFQIKTIEEKQWNQTGHTKDGTPLTPDVLRRYREYI</sequence>